<keyword evidence="3" id="KW-1185">Reference proteome</keyword>
<gene>
    <name evidence="2" type="ORF">DK389_20215</name>
</gene>
<evidence type="ECO:0000256" key="1">
    <source>
        <dbReference type="SAM" id="MobiDB-lite"/>
    </source>
</evidence>
<sequence length="75" mass="8134">MRYVDLSPGWARRRIHRHLARRGSGRIIRWITIAAGGHPDDASAPDSAGAANVLTFPSRQREGEANAESGGRGQD</sequence>
<dbReference type="EMBL" id="CP029550">
    <property type="protein sequence ID" value="AWN42394.1"/>
    <property type="molecule type" value="Genomic_DNA"/>
</dbReference>
<feature type="region of interest" description="Disordered" evidence="1">
    <location>
        <begin position="55"/>
        <end position="75"/>
    </location>
</feature>
<dbReference type="Proteomes" id="UP000245926">
    <property type="component" value="Chromosome"/>
</dbReference>
<evidence type="ECO:0000313" key="2">
    <source>
        <dbReference type="EMBL" id="AWN42394.1"/>
    </source>
</evidence>
<protein>
    <submittedName>
        <fullName evidence="2">Uncharacterized protein</fullName>
    </submittedName>
</protein>
<evidence type="ECO:0000313" key="3">
    <source>
        <dbReference type="Proteomes" id="UP000245926"/>
    </source>
</evidence>
<dbReference type="RefSeq" id="WP_109892232.1">
    <property type="nucleotide sequence ID" value="NZ_CP029550.1"/>
</dbReference>
<dbReference type="AlphaFoldDB" id="A0A2U8W8D6"/>
<reference evidence="3" key="1">
    <citation type="submission" date="2018-05" db="EMBL/GenBank/DDBJ databases">
        <title>Complete Genome Sequence of Methylobacterium sp. 17SD2-17.</title>
        <authorList>
            <person name="Srinivasan S."/>
        </authorList>
    </citation>
    <scope>NUCLEOTIDE SEQUENCE [LARGE SCALE GENOMIC DNA]</scope>
    <source>
        <strain evidence="3">17SD2-17</strain>
    </source>
</reference>
<proteinExistence type="predicted"/>
<name>A0A2U8W8D6_9HYPH</name>
<organism evidence="2 3">
    <name type="scientific">Methylobacterium durans</name>
    <dbReference type="NCBI Taxonomy" id="2202825"/>
    <lineage>
        <taxon>Bacteria</taxon>
        <taxon>Pseudomonadati</taxon>
        <taxon>Pseudomonadota</taxon>
        <taxon>Alphaproteobacteria</taxon>
        <taxon>Hyphomicrobiales</taxon>
        <taxon>Methylobacteriaceae</taxon>
        <taxon>Methylobacterium</taxon>
    </lineage>
</organism>
<dbReference type="KEGG" id="mets:DK389_20215"/>
<accession>A0A2U8W8D6</accession>